<evidence type="ECO:0000259" key="2">
    <source>
        <dbReference type="SMART" id="SM00382"/>
    </source>
</evidence>
<dbReference type="InterPro" id="IPR027417">
    <property type="entry name" value="P-loop_NTPase"/>
</dbReference>
<dbReference type="OrthoDB" id="9813147at2"/>
<sequence length="509" mass="54810">MIVHTLSVAFNGIEVTEVDVQLQITSGLPSFTIVGLADKTISESKERVRAALNSFGLSLPAKKILINLAPADLIKEGSHFDLPIACAILAGFDILPKDEIRDYLIVGELSLEGGLLPISGVLPTAIAANGNGKGLICPYANGKEAAWSGNKDILAPKNLLELVNHFKGTAVLNQPEVGGSNEFDQATYPDIANIRGQEAAKRALEITAAGGHNLLMFGAPGTGKSMLAAALPGLLPLMTAEEVLECSIISSIAGIINDGALNYNRPFRAPHHSCSMAAMVGGGVSRKVKPGEISLAHNGVLFLDELPEFPKAVIDSLRQPIETGSVLISRVDSHVRYPSNFQLVAAMNPCKCGYVEDVDKACRRAPSCAMDYQLKISGPIMDRFDIHVSVPAITNYGVQMEENAESSAKIAARVKAVRQMQQERYAKYSVRSNAKLEGEALKIFAAPDSVAENLLNNAANKFKLSMRAYNRIMRVARTIADLEGTDTVNSSHISEALHYRQMEYRMKQS</sequence>
<feature type="domain" description="AAA+ ATPase" evidence="2">
    <location>
        <begin position="210"/>
        <end position="394"/>
    </location>
</feature>
<dbReference type="Proteomes" id="UP000241762">
    <property type="component" value="Chromosome"/>
</dbReference>
<dbReference type="KEGG" id="ptc:phytr_1400"/>
<dbReference type="PANTHER" id="PTHR32039:SF7">
    <property type="entry name" value="COMPETENCE PROTEIN COMM"/>
    <property type="match status" value="1"/>
</dbReference>
<dbReference type="InterPro" id="IPR020568">
    <property type="entry name" value="Ribosomal_Su5_D2-typ_SF"/>
</dbReference>
<dbReference type="InterPro" id="IPR000523">
    <property type="entry name" value="Mg_chelatse_chII-like_cat_dom"/>
</dbReference>
<name>A0A2P1P750_9RICK</name>
<dbReference type="Gene3D" id="3.30.230.10">
    <property type="match status" value="1"/>
</dbReference>
<organism evidence="3 4">
    <name type="scientific">Candidatus Phycorickettsia trachydisci</name>
    <dbReference type="NCBI Taxonomy" id="2115978"/>
    <lineage>
        <taxon>Bacteria</taxon>
        <taxon>Pseudomonadati</taxon>
        <taxon>Pseudomonadota</taxon>
        <taxon>Alphaproteobacteria</taxon>
        <taxon>Rickettsiales</taxon>
        <taxon>Rickettsiaceae</taxon>
        <taxon>Candidatus Phycorickettsia</taxon>
    </lineage>
</organism>
<dbReference type="GO" id="GO:0005524">
    <property type="term" value="F:ATP binding"/>
    <property type="evidence" value="ECO:0007669"/>
    <property type="project" value="InterPro"/>
</dbReference>
<evidence type="ECO:0000256" key="1">
    <source>
        <dbReference type="ARBA" id="ARBA00006354"/>
    </source>
</evidence>
<comment type="similarity">
    <text evidence="1">Belongs to the Mg-chelatase subunits D/I family. ComM subfamily.</text>
</comment>
<dbReference type="EMBL" id="CP027845">
    <property type="protein sequence ID" value="AVP87099.1"/>
    <property type="molecule type" value="Genomic_DNA"/>
</dbReference>
<dbReference type="CDD" id="cd00009">
    <property type="entry name" value="AAA"/>
    <property type="match status" value="1"/>
</dbReference>
<accession>A0A2P1P750</accession>
<dbReference type="Pfam" id="PF01078">
    <property type="entry name" value="Mg_chelatase"/>
    <property type="match status" value="1"/>
</dbReference>
<dbReference type="InterPro" id="IPR004482">
    <property type="entry name" value="Mg_chelat-rel"/>
</dbReference>
<dbReference type="Pfam" id="PF13335">
    <property type="entry name" value="Mg_chelatase_C"/>
    <property type="match status" value="1"/>
</dbReference>
<dbReference type="RefSeq" id="WP_106873974.1">
    <property type="nucleotide sequence ID" value="NZ_CP027845.1"/>
</dbReference>
<dbReference type="InterPro" id="IPR003593">
    <property type="entry name" value="AAA+_ATPase"/>
</dbReference>
<dbReference type="SUPFAM" id="SSF52540">
    <property type="entry name" value="P-loop containing nucleoside triphosphate hydrolases"/>
    <property type="match status" value="1"/>
</dbReference>
<dbReference type="PANTHER" id="PTHR32039">
    <property type="entry name" value="MAGNESIUM-CHELATASE SUBUNIT CHLI"/>
    <property type="match status" value="1"/>
</dbReference>
<proteinExistence type="inferred from homology"/>
<dbReference type="SMART" id="SM00382">
    <property type="entry name" value="AAA"/>
    <property type="match status" value="1"/>
</dbReference>
<dbReference type="InterPro" id="IPR014721">
    <property type="entry name" value="Ribsml_uS5_D2-typ_fold_subgr"/>
</dbReference>
<protein>
    <submittedName>
        <fullName evidence="3">Mg chelatase-like protein</fullName>
    </submittedName>
</protein>
<dbReference type="InterPro" id="IPR045006">
    <property type="entry name" value="CHLI-like"/>
</dbReference>
<gene>
    <name evidence="3" type="ORF">phytr_1400</name>
</gene>
<reference evidence="3 4" key="1">
    <citation type="submission" date="2018-03" db="EMBL/GenBank/DDBJ databases">
        <title>A gene transfer event suggests a long-term partnership between eustigmatophyte algae and a novel lineage of endosymbiotic bacteria.</title>
        <authorList>
            <person name="Yurchenko T."/>
            <person name="Sevcikova T."/>
            <person name="Pribyl P."/>
            <person name="El Karkouri K."/>
            <person name="Klimes V."/>
            <person name="Amaral R."/>
            <person name="Zbrankova V."/>
            <person name="Kim E."/>
            <person name="Raoult D."/>
            <person name="Santos L.M.A."/>
            <person name="Elias M."/>
        </authorList>
    </citation>
    <scope>NUCLEOTIDE SEQUENCE [LARGE SCALE GENOMIC DNA]</scope>
    <source>
        <strain evidence="3">CCALA 838</strain>
    </source>
</reference>
<dbReference type="Gene3D" id="3.40.50.300">
    <property type="entry name" value="P-loop containing nucleotide triphosphate hydrolases"/>
    <property type="match status" value="1"/>
</dbReference>
<dbReference type="NCBIfam" id="TIGR00368">
    <property type="entry name" value="YifB family Mg chelatase-like AAA ATPase"/>
    <property type="match status" value="1"/>
</dbReference>
<evidence type="ECO:0000313" key="4">
    <source>
        <dbReference type="Proteomes" id="UP000241762"/>
    </source>
</evidence>
<dbReference type="InterPro" id="IPR025158">
    <property type="entry name" value="Mg_chelat-rel_C"/>
</dbReference>
<keyword evidence="4" id="KW-1185">Reference proteome</keyword>
<evidence type="ECO:0000313" key="3">
    <source>
        <dbReference type="EMBL" id="AVP87099.1"/>
    </source>
</evidence>
<dbReference type="AlphaFoldDB" id="A0A2P1P750"/>
<dbReference type="Pfam" id="PF13541">
    <property type="entry name" value="ChlI"/>
    <property type="match status" value="1"/>
</dbReference>
<dbReference type="SUPFAM" id="SSF54211">
    <property type="entry name" value="Ribosomal protein S5 domain 2-like"/>
    <property type="match status" value="1"/>
</dbReference>